<organism evidence="1 2">
    <name type="scientific">Aliidongia dinghuensis</name>
    <dbReference type="NCBI Taxonomy" id="1867774"/>
    <lineage>
        <taxon>Bacteria</taxon>
        <taxon>Pseudomonadati</taxon>
        <taxon>Pseudomonadota</taxon>
        <taxon>Alphaproteobacteria</taxon>
        <taxon>Rhodospirillales</taxon>
        <taxon>Dongiaceae</taxon>
        <taxon>Aliidongia</taxon>
    </lineage>
</organism>
<dbReference type="AlphaFoldDB" id="A0A8J2YR89"/>
<sequence length="156" mass="16980">MPPTSLVEDTHWGVRVMKASILLPALALVAGPARAELISCPDQLAVEERVVQMPDGWQSFQNQAEHPLAGVSLFEGLPSEQATLVPDSSRKQGKRIITSRITSWNLPTSREGYWLACLYGGTGMVVARKLPDGVKSCRVESDATTDPPSPVRIECR</sequence>
<dbReference type="Proteomes" id="UP000646365">
    <property type="component" value="Unassembled WGS sequence"/>
</dbReference>
<proteinExistence type="predicted"/>
<name>A0A8J2YR89_9PROT</name>
<evidence type="ECO:0000313" key="1">
    <source>
        <dbReference type="EMBL" id="GGF10270.1"/>
    </source>
</evidence>
<comment type="caution">
    <text evidence="1">The sequence shown here is derived from an EMBL/GenBank/DDBJ whole genome shotgun (WGS) entry which is preliminary data.</text>
</comment>
<evidence type="ECO:0000313" key="2">
    <source>
        <dbReference type="Proteomes" id="UP000646365"/>
    </source>
</evidence>
<protein>
    <submittedName>
        <fullName evidence="1">Uncharacterized protein</fullName>
    </submittedName>
</protein>
<dbReference type="NCBIfam" id="NF042415">
    <property type="entry name" value="STY0301_fam"/>
    <property type="match status" value="1"/>
</dbReference>
<dbReference type="EMBL" id="BMJQ01000003">
    <property type="protein sequence ID" value="GGF10270.1"/>
    <property type="molecule type" value="Genomic_DNA"/>
</dbReference>
<keyword evidence="2" id="KW-1185">Reference proteome</keyword>
<reference evidence="1" key="2">
    <citation type="submission" date="2020-09" db="EMBL/GenBank/DDBJ databases">
        <authorList>
            <person name="Sun Q."/>
            <person name="Zhou Y."/>
        </authorList>
    </citation>
    <scope>NUCLEOTIDE SEQUENCE</scope>
    <source>
        <strain evidence="1">CGMCC 1.15725</strain>
    </source>
</reference>
<gene>
    <name evidence="1" type="ORF">GCM10011611_14800</name>
</gene>
<dbReference type="InterPro" id="IPR049973">
    <property type="entry name" value="STY0301-like"/>
</dbReference>
<accession>A0A8J2YR89</accession>
<reference evidence="1" key="1">
    <citation type="journal article" date="2014" name="Int. J. Syst. Evol. Microbiol.">
        <title>Complete genome sequence of Corynebacterium casei LMG S-19264T (=DSM 44701T), isolated from a smear-ripened cheese.</title>
        <authorList>
            <consortium name="US DOE Joint Genome Institute (JGI-PGF)"/>
            <person name="Walter F."/>
            <person name="Albersmeier A."/>
            <person name="Kalinowski J."/>
            <person name="Ruckert C."/>
        </authorList>
    </citation>
    <scope>NUCLEOTIDE SEQUENCE</scope>
    <source>
        <strain evidence="1">CGMCC 1.15725</strain>
    </source>
</reference>